<dbReference type="PANTHER" id="PTHR43065">
    <property type="entry name" value="SENSOR HISTIDINE KINASE"/>
    <property type="match status" value="1"/>
</dbReference>
<dbReference type="PROSITE" id="PS50113">
    <property type="entry name" value="PAC"/>
    <property type="match status" value="2"/>
</dbReference>
<dbReference type="InterPro" id="IPR000014">
    <property type="entry name" value="PAS"/>
</dbReference>
<feature type="domain" description="PAS" evidence="12">
    <location>
        <begin position="544"/>
        <end position="608"/>
    </location>
</feature>
<dbReference type="Proteomes" id="UP001596013">
    <property type="component" value="Unassembled WGS sequence"/>
</dbReference>
<evidence type="ECO:0000256" key="7">
    <source>
        <dbReference type="ARBA" id="ARBA00022840"/>
    </source>
</evidence>
<dbReference type="SMART" id="SM00086">
    <property type="entry name" value="PAC"/>
    <property type="match status" value="3"/>
</dbReference>
<evidence type="ECO:0000256" key="8">
    <source>
        <dbReference type="ARBA" id="ARBA00023012"/>
    </source>
</evidence>
<dbReference type="InterPro" id="IPR000700">
    <property type="entry name" value="PAS-assoc_C"/>
</dbReference>
<dbReference type="InterPro" id="IPR011006">
    <property type="entry name" value="CheY-like_superfamily"/>
</dbReference>
<dbReference type="PROSITE" id="PS50109">
    <property type="entry name" value="HIS_KIN"/>
    <property type="match status" value="1"/>
</dbReference>
<dbReference type="Pfam" id="PF08448">
    <property type="entry name" value="PAS_4"/>
    <property type="match status" value="2"/>
</dbReference>
<keyword evidence="6" id="KW-0418">Kinase</keyword>
<dbReference type="SMART" id="SM00387">
    <property type="entry name" value="HATPase_c"/>
    <property type="match status" value="1"/>
</dbReference>
<feature type="domain" description="PAS" evidence="12">
    <location>
        <begin position="417"/>
        <end position="474"/>
    </location>
</feature>
<evidence type="ECO:0000259" key="11">
    <source>
        <dbReference type="PROSITE" id="PS50110"/>
    </source>
</evidence>
<dbReference type="InterPro" id="IPR036097">
    <property type="entry name" value="HisK_dim/P_sf"/>
</dbReference>
<comment type="catalytic activity">
    <reaction evidence="1">
        <text>ATP + protein L-histidine = ADP + protein N-phospho-L-histidine.</text>
        <dbReference type="EC" id="2.7.13.3"/>
    </reaction>
</comment>
<dbReference type="InterPro" id="IPR013767">
    <property type="entry name" value="PAS_fold"/>
</dbReference>
<dbReference type="SUPFAM" id="SSF47384">
    <property type="entry name" value="Homodimeric domain of signal transducing histidine kinase"/>
    <property type="match status" value="1"/>
</dbReference>
<sequence length="1051" mass="114544">MADSEISGRTAHPTGSLLGDLGQALLEAMPMPACICDTQGLIVTCNAAAKECWGGTMRAGMRGDAFLRTPPSWRHGGDDALPESPLALAQRTDAAVRDIEVTVETAQGDHRWALASVAPLTDRHGATRGFICSFGITQPQDDMEDLFENGAVGLHFVAPDGTILRANRAELELLGYCRDEYVGHNIGEFHADQDVLADILTRLRAGEAIDKHPVRLIARDGQIRHVQITSSGCFRDGSFTHTRCFTIDVTEQKRLADARQEREKLAHQLLQALPMAIYTTDAQGRITFYNEAAVAFAGRRPALGEEWCVSRKLFRSDGTPLPHEQSPMAIAIREARPVHGEEAIAERPDGSRVAFAPFPTPLFDDAGVMVGAVNMLVDITDRKKIERSLQELNDTLEQRVIERTHLAESASLDLRYSERNFALLVGSIVDYAIFMLDPDGIISNWNSGAERIKGYRAEEIVGKHFSCFYTPEDRASGLPANALAVARREGRYSAEGWRVRKDGTRFWASVVLDPIIDHGEVIGFAKVTRDVTERMESEAALIESEGRARGVIDTALDGFVQLDESGRVVEWNPRATAMFGWPREKAMGELLTALIVADEDRARLAASLPPNRLAAATGGNEQIHAIDFEGMKIPVELSISTLASNGGCRTNVFIRDLSEKIFIESQLRQSQKMEAVGQLTGGLAHDFNNLLQGIIGSLDIIQLRVNEGRAEGIGRFVDGALTSAYRAAAMTHRLLAFSRQQPLDPRPVDVNPLMISMEDLIQRTIGEQIKVEFEPAADLWLTLCDANQLESAVLNLSINARDAMPEGGRLTIRSRNVDIDEVKAVRWQDAPAGQYVCIEVTDTGIGMPPEVVERAFDPFFTTKPQGQGTGLGLSMVYGFGRQSNGHCDIRSAPGKGSTIRLYLPRYIAEAGHREEVPAPAPPAAAAGRGEVVLVVEDETVVRQVIVEVLHQLGYGALEAADAEAGLELLRSSEPIALLVSDVGLPGMNGRELADAALGLRPGLRVLLMTGYASEAAMASGFAAPGMELITKPFAVEALARRMREMIELAHR</sequence>
<gene>
    <name evidence="14" type="ORF">ACFPME_15060</name>
</gene>
<evidence type="ECO:0000256" key="1">
    <source>
        <dbReference type="ARBA" id="ARBA00000085"/>
    </source>
</evidence>
<evidence type="ECO:0000256" key="6">
    <source>
        <dbReference type="ARBA" id="ARBA00022777"/>
    </source>
</evidence>
<organism evidence="14 15">
    <name type="scientific">Rhodanobacter umsongensis</name>
    <dbReference type="NCBI Taxonomy" id="633153"/>
    <lineage>
        <taxon>Bacteria</taxon>
        <taxon>Pseudomonadati</taxon>
        <taxon>Pseudomonadota</taxon>
        <taxon>Gammaproteobacteria</taxon>
        <taxon>Lysobacterales</taxon>
        <taxon>Rhodanobacteraceae</taxon>
        <taxon>Rhodanobacter</taxon>
    </lineage>
</organism>
<evidence type="ECO:0000259" key="12">
    <source>
        <dbReference type="PROSITE" id="PS50112"/>
    </source>
</evidence>
<feature type="domain" description="PAC" evidence="13">
    <location>
        <begin position="339"/>
        <end position="391"/>
    </location>
</feature>
<name>A0ABW0JP76_9GAMM</name>
<evidence type="ECO:0000256" key="2">
    <source>
        <dbReference type="ARBA" id="ARBA00012438"/>
    </source>
</evidence>
<dbReference type="SUPFAM" id="SSF55874">
    <property type="entry name" value="ATPase domain of HSP90 chaperone/DNA topoisomerase II/histidine kinase"/>
    <property type="match status" value="1"/>
</dbReference>
<evidence type="ECO:0000313" key="15">
    <source>
        <dbReference type="Proteomes" id="UP001596013"/>
    </source>
</evidence>
<evidence type="ECO:0000259" key="13">
    <source>
        <dbReference type="PROSITE" id="PS50113"/>
    </source>
</evidence>
<evidence type="ECO:0000256" key="3">
    <source>
        <dbReference type="ARBA" id="ARBA00022553"/>
    </source>
</evidence>
<dbReference type="InterPro" id="IPR003661">
    <property type="entry name" value="HisK_dim/P_dom"/>
</dbReference>
<dbReference type="InterPro" id="IPR001789">
    <property type="entry name" value="Sig_transdc_resp-reg_receiver"/>
</dbReference>
<dbReference type="RefSeq" id="WP_377306471.1">
    <property type="nucleotide sequence ID" value="NZ_JBHSMK010000009.1"/>
</dbReference>
<dbReference type="Gene3D" id="1.10.287.130">
    <property type="match status" value="1"/>
</dbReference>
<evidence type="ECO:0000313" key="14">
    <source>
        <dbReference type="EMBL" id="MFC5437879.1"/>
    </source>
</evidence>
<dbReference type="Pfam" id="PF00072">
    <property type="entry name" value="Response_reg"/>
    <property type="match status" value="1"/>
</dbReference>
<dbReference type="SMART" id="SM00091">
    <property type="entry name" value="PAS"/>
    <property type="match status" value="5"/>
</dbReference>
<reference evidence="15" key="1">
    <citation type="journal article" date="2019" name="Int. J. Syst. Evol. Microbiol.">
        <title>The Global Catalogue of Microorganisms (GCM) 10K type strain sequencing project: providing services to taxonomists for standard genome sequencing and annotation.</title>
        <authorList>
            <consortium name="The Broad Institute Genomics Platform"/>
            <consortium name="The Broad Institute Genome Sequencing Center for Infectious Disease"/>
            <person name="Wu L."/>
            <person name="Ma J."/>
        </authorList>
    </citation>
    <scope>NUCLEOTIDE SEQUENCE [LARGE SCALE GENOMIC DNA]</scope>
    <source>
        <strain evidence="15">JCM 17130</strain>
    </source>
</reference>
<accession>A0ABW0JP76</accession>
<dbReference type="Pfam" id="PF02518">
    <property type="entry name" value="HATPase_c"/>
    <property type="match status" value="1"/>
</dbReference>
<dbReference type="PROSITE" id="PS50110">
    <property type="entry name" value="RESPONSE_REGULATORY"/>
    <property type="match status" value="1"/>
</dbReference>
<dbReference type="CDD" id="cd00130">
    <property type="entry name" value="PAS"/>
    <property type="match status" value="4"/>
</dbReference>
<dbReference type="SUPFAM" id="SSF52172">
    <property type="entry name" value="CheY-like"/>
    <property type="match status" value="1"/>
</dbReference>
<feature type="domain" description="PAS" evidence="12">
    <location>
        <begin position="262"/>
        <end position="298"/>
    </location>
</feature>
<dbReference type="CDD" id="cd00082">
    <property type="entry name" value="HisKA"/>
    <property type="match status" value="1"/>
</dbReference>
<keyword evidence="7" id="KW-0067">ATP-binding</keyword>
<proteinExistence type="predicted"/>
<dbReference type="InterPro" id="IPR005467">
    <property type="entry name" value="His_kinase_dom"/>
</dbReference>
<dbReference type="EMBL" id="JBHSMK010000009">
    <property type="protein sequence ID" value="MFC5437879.1"/>
    <property type="molecule type" value="Genomic_DNA"/>
</dbReference>
<dbReference type="InterPro" id="IPR004358">
    <property type="entry name" value="Sig_transdc_His_kin-like_C"/>
</dbReference>
<dbReference type="Gene3D" id="3.40.50.2300">
    <property type="match status" value="1"/>
</dbReference>
<dbReference type="Pfam" id="PF13426">
    <property type="entry name" value="PAS_9"/>
    <property type="match status" value="2"/>
</dbReference>
<protein>
    <recommendedName>
        <fullName evidence="2">histidine kinase</fullName>
        <ecNumber evidence="2">2.7.13.3</ecNumber>
    </recommendedName>
</protein>
<keyword evidence="4" id="KW-0808">Transferase</keyword>
<dbReference type="Gene3D" id="3.30.565.10">
    <property type="entry name" value="Histidine kinase-like ATPase, C-terminal domain"/>
    <property type="match status" value="1"/>
</dbReference>
<dbReference type="NCBIfam" id="TIGR00229">
    <property type="entry name" value="sensory_box"/>
    <property type="match status" value="4"/>
</dbReference>
<dbReference type="InterPro" id="IPR001610">
    <property type="entry name" value="PAC"/>
</dbReference>
<dbReference type="SMART" id="SM00448">
    <property type="entry name" value="REC"/>
    <property type="match status" value="1"/>
</dbReference>
<dbReference type="PANTHER" id="PTHR43065:SF42">
    <property type="entry name" value="TWO-COMPONENT SENSOR PPRA"/>
    <property type="match status" value="1"/>
</dbReference>
<dbReference type="InterPro" id="IPR036890">
    <property type="entry name" value="HATPase_C_sf"/>
</dbReference>
<feature type="domain" description="Histidine kinase" evidence="10">
    <location>
        <begin position="682"/>
        <end position="907"/>
    </location>
</feature>
<dbReference type="EC" id="2.7.13.3" evidence="2"/>
<dbReference type="SUPFAM" id="SSF55785">
    <property type="entry name" value="PYP-like sensor domain (PAS domain)"/>
    <property type="match status" value="5"/>
</dbReference>
<keyword evidence="3 9" id="KW-0597">Phosphoprotein</keyword>
<evidence type="ECO:0000256" key="5">
    <source>
        <dbReference type="ARBA" id="ARBA00022741"/>
    </source>
</evidence>
<feature type="domain" description="PAS" evidence="12">
    <location>
        <begin position="139"/>
        <end position="194"/>
    </location>
</feature>
<feature type="modified residue" description="4-aspartylphosphate" evidence="9">
    <location>
        <position position="981"/>
    </location>
</feature>
<evidence type="ECO:0000256" key="4">
    <source>
        <dbReference type="ARBA" id="ARBA00022679"/>
    </source>
</evidence>
<dbReference type="InterPro" id="IPR003594">
    <property type="entry name" value="HATPase_dom"/>
</dbReference>
<evidence type="ECO:0000256" key="9">
    <source>
        <dbReference type="PROSITE-ProRule" id="PRU00169"/>
    </source>
</evidence>
<feature type="domain" description="PAC" evidence="13">
    <location>
        <begin position="492"/>
        <end position="543"/>
    </location>
</feature>
<evidence type="ECO:0000259" key="10">
    <source>
        <dbReference type="PROSITE" id="PS50109"/>
    </source>
</evidence>
<dbReference type="Pfam" id="PF00989">
    <property type="entry name" value="PAS"/>
    <property type="match status" value="1"/>
</dbReference>
<keyword evidence="8" id="KW-0902">Two-component regulatory system</keyword>
<dbReference type="InterPro" id="IPR035965">
    <property type="entry name" value="PAS-like_dom_sf"/>
</dbReference>
<dbReference type="Gene3D" id="3.30.450.20">
    <property type="entry name" value="PAS domain"/>
    <property type="match status" value="5"/>
</dbReference>
<dbReference type="PROSITE" id="PS50112">
    <property type="entry name" value="PAS"/>
    <property type="match status" value="4"/>
</dbReference>
<keyword evidence="5" id="KW-0547">Nucleotide-binding</keyword>
<dbReference type="InterPro" id="IPR013656">
    <property type="entry name" value="PAS_4"/>
</dbReference>
<feature type="domain" description="Response regulatory" evidence="11">
    <location>
        <begin position="931"/>
        <end position="1046"/>
    </location>
</feature>
<dbReference type="SMART" id="SM00388">
    <property type="entry name" value="HisKA"/>
    <property type="match status" value="1"/>
</dbReference>
<keyword evidence="15" id="KW-1185">Reference proteome</keyword>
<comment type="caution">
    <text evidence="14">The sequence shown here is derived from an EMBL/GenBank/DDBJ whole genome shotgun (WGS) entry which is preliminary data.</text>
</comment>
<dbReference type="PRINTS" id="PR00344">
    <property type="entry name" value="BCTRLSENSOR"/>
</dbReference>